<accession>A0A2H0V536</accession>
<dbReference type="PANTHER" id="PTHR18934">
    <property type="entry name" value="ATP-DEPENDENT RNA HELICASE"/>
    <property type="match status" value="1"/>
</dbReference>
<dbReference type="PANTHER" id="PTHR18934:SF99">
    <property type="entry name" value="ATP-DEPENDENT RNA HELICASE DHX37-RELATED"/>
    <property type="match status" value="1"/>
</dbReference>
<dbReference type="InterPro" id="IPR048333">
    <property type="entry name" value="HA2_WH"/>
</dbReference>
<evidence type="ECO:0000256" key="4">
    <source>
        <dbReference type="ARBA" id="ARBA00022840"/>
    </source>
</evidence>
<keyword evidence="5" id="KW-0175">Coiled coil</keyword>
<dbReference type="EMBL" id="PFAP01000014">
    <property type="protein sequence ID" value="PIR94193.1"/>
    <property type="molecule type" value="Genomic_DNA"/>
</dbReference>
<dbReference type="CDD" id="cd17917">
    <property type="entry name" value="DEXHc_RHA-like"/>
    <property type="match status" value="1"/>
</dbReference>
<dbReference type="Gene3D" id="1.20.120.1080">
    <property type="match status" value="1"/>
</dbReference>
<dbReference type="InterPro" id="IPR001650">
    <property type="entry name" value="Helicase_C-like"/>
</dbReference>
<dbReference type="GO" id="GO:0005524">
    <property type="term" value="F:ATP binding"/>
    <property type="evidence" value="ECO:0007669"/>
    <property type="project" value="UniProtKB-KW"/>
</dbReference>
<dbReference type="PROSITE" id="PS51192">
    <property type="entry name" value="HELICASE_ATP_BIND_1"/>
    <property type="match status" value="1"/>
</dbReference>
<dbReference type="SUPFAM" id="SSF52540">
    <property type="entry name" value="P-loop containing nucleoside triphosphate hydrolases"/>
    <property type="match status" value="1"/>
</dbReference>
<protein>
    <recommendedName>
        <fullName evidence="10">Helicase</fullName>
    </recommendedName>
</protein>
<dbReference type="Pfam" id="PF00270">
    <property type="entry name" value="DEAD"/>
    <property type="match status" value="1"/>
</dbReference>
<dbReference type="PROSITE" id="PS51194">
    <property type="entry name" value="HELICASE_CTER"/>
    <property type="match status" value="1"/>
</dbReference>
<evidence type="ECO:0000256" key="1">
    <source>
        <dbReference type="ARBA" id="ARBA00022741"/>
    </source>
</evidence>
<evidence type="ECO:0008006" key="10">
    <source>
        <dbReference type="Google" id="ProtNLM"/>
    </source>
</evidence>
<name>A0A2H0V536_9BACT</name>
<dbReference type="Gene3D" id="3.40.50.300">
    <property type="entry name" value="P-loop containing nucleotide triphosphate hydrolases"/>
    <property type="match status" value="2"/>
</dbReference>
<dbReference type="CDD" id="cd18791">
    <property type="entry name" value="SF2_C_RHA"/>
    <property type="match status" value="1"/>
</dbReference>
<dbReference type="SMART" id="SM00847">
    <property type="entry name" value="HA2"/>
    <property type="match status" value="1"/>
</dbReference>
<dbReference type="SMART" id="SM00490">
    <property type="entry name" value="HELICc"/>
    <property type="match status" value="1"/>
</dbReference>
<evidence type="ECO:0000259" key="6">
    <source>
        <dbReference type="PROSITE" id="PS51192"/>
    </source>
</evidence>
<evidence type="ECO:0000256" key="2">
    <source>
        <dbReference type="ARBA" id="ARBA00022801"/>
    </source>
</evidence>
<dbReference type="SMART" id="SM00487">
    <property type="entry name" value="DEXDc"/>
    <property type="match status" value="1"/>
</dbReference>
<sequence length="1107" mass="126541">MSLIQTLPIADSRNFFVDTVHENQVTILEGPTGSGKTILAPLFLHLAGLTNHGGIGVTEPRRVAATSTAKFVHKEFGHLAKIGYQVRHDHIRSGDEDIIYMTTGIMLRELLADPDLKKYKLIFVDEAHERSLDSDILLGCIKKIIARDPELKVVVASATIDTQKFSDYFDGAPIVKVAGFNFPVATHFSPRDYDFNQRKIRDIHGQVIIAPPEYVEAIVRRVQYLCDSRPDGDIMIFVPGVKEINWVIDEIKKKKIHGLRFFPLHGSMNIEKQNECLDQISERRVIVSTNVGETSVTPDGIVAVIDSGLVKQTELVPTFSGHLVSSLQVVPHSQSGCKQRLGRTGRVCPGEYFALYTEDSFHSRPVYTEPEIHRSSLENVLLHLISIGEKDIEEFPFLDPPDHQRVLDTLELLLELGAIDQNRNLTDLGRQMALLPLEPRIAKLVLTAEKYDCLMEATILAGFLSSGRQVYVYAKEDARPKAEAAWRLVQDQRSDFMTYLKIFRLWDRQPNEATQKLWCREHFLHHRALFEVDQISDQICDFLADIGINVPIPEEGQDIVSGLDADTIHKCVLAAFAQNAMEASGPKDYKHPKTGSVRRHKGSVMHDSPERFLMAAKIEKKGHAREYEEQQTYMDHVGPYKLEWIDEVAPHLSRPDVNLDEIKIDTESFQFTVTVRYRFNQIIPVGIDDKIINLSDLLPYLKRDQIENLALATRSILISWIESQYKSVGGWNWGADYYKKAVLIFTLCFRQLFRHEDYNPFNAEHNRSLIVACVVATAEQLKIEYAEVYEERKRQAERLAEQETEKLIKIQAGQEKARALLTPEIISLLDSNLPSYRDRDDWQTLKRYTLGEIDEITKYGINYLMEETLEKSASTVSRLTSIARSHQVLDQQKKTHQDLLNQHLRDWYFMCPVCEHEFNQVKLHTGQTPCQCESNEFEEPYRARGEDHIVILRSTLGDQMIAELVADCTDSTIKIQLNTTKAIVLTDKDQLDQVDLEEFAPPTEEQLYRYRHTDEIAAYEKEKARAERQVDKQKAKKLSFSQVRTARGHEWHSRNGNSTIYVVKPDSELQPSADETDFYCETAKGAFATFQGKNFIHATPFLPVKSY</sequence>
<feature type="domain" description="Helicase C-terminal" evidence="7">
    <location>
        <begin position="218"/>
        <end position="388"/>
    </location>
</feature>
<dbReference type="AlphaFoldDB" id="A0A2H0V536"/>
<dbReference type="InterPro" id="IPR011545">
    <property type="entry name" value="DEAD/DEAH_box_helicase_dom"/>
</dbReference>
<dbReference type="Pfam" id="PF00271">
    <property type="entry name" value="Helicase_C"/>
    <property type="match status" value="1"/>
</dbReference>
<dbReference type="Pfam" id="PF04408">
    <property type="entry name" value="WHD_HA2"/>
    <property type="match status" value="1"/>
</dbReference>
<keyword evidence="2" id="KW-0378">Hydrolase</keyword>
<evidence type="ECO:0000259" key="7">
    <source>
        <dbReference type="PROSITE" id="PS51194"/>
    </source>
</evidence>
<feature type="coiled-coil region" evidence="5">
    <location>
        <begin position="778"/>
        <end position="806"/>
    </location>
</feature>
<keyword evidence="1" id="KW-0547">Nucleotide-binding</keyword>
<evidence type="ECO:0000313" key="9">
    <source>
        <dbReference type="Proteomes" id="UP000229901"/>
    </source>
</evidence>
<evidence type="ECO:0000256" key="5">
    <source>
        <dbReference type="SAM" id="Coils"/>
    </source>
</evidence>
<proteinExistence type="predicted"/>
<dbReference type="GO" id="GO:0016787">
    <property type="term" value="F:hydrolase activity"/>
    <property type="evidence" value="ECO:0007669"/>
    <property type="project" value="UniProtKB-KW"/>
</dbReference>
<feature type="domain" description="Helicase ATP-binding" evidence="6">
    <location>
        <begin position="17"/>
        <end position="178"/>
    </location>
</feature>
<keyword evidence="3" id="KW-0347">Helicase</keyword>
<dbReference type="GO" id="GO:0004386">
    <property type="term" value="F:helicase activity"/>
    <property type="evidence" value="ECO:0007669"/>
    <property type="project" value="UniProtKB-KW"/>
</dbReference>
<evidence type="ECO:0000313" key="8">
    <source>
        <dbReference type="EMBL" id="PIR94193.1"/>
    </source>
</evidence>
<dbReference type="Proteomes" id="UP000229901">
    <property type="component" value="Unassembled WGS sequence"/>
</dbReference>
<feature type="coiled-coil region" evidence="5">
    <location>
        <begin position="1009"/>
        <end position="1036"/>
    </location>
</feature>
<dbReference type="InterPro" id="IPR027417">
    <property type="entry name" value="P-loop_NTPase"/>
</dbReference>
<dbReference type="InterPro" id="IPR014001">
    <property type="entry name" value="Helicase_ATP-bd"/>
</dbReference>
<keyword evidence="4" id="KW-0067">ATP-binding</keyword>
<dbReference type="GO" id="GO:0003723">
    <property type="term" value="F:RNA binding"/>
    <property type="evidence" value="ECO:0007669"/>
    <property type="project" value="TreeGrafter"/>
</dbReference>
<comment type="caution">
    <text evidence="8">The sequence shown here is derived from an EMBL/GenBank/DDBJ whole genome shotgun (WGS) entry which is preliminary data.</text>
</comment>
<gene>
    <name evidence="8" type="ORF">COT97_02585</name>
</gene>
<organism evidence="8 9">
    <name type="scientific">Candidatus Falkowbacteria bacterium CG10_big_fil_rev_8_21_14_0_10_39_11</name>
    <dbReference type="NCBI Taxonomy" id="1974565"/>
    <lineage>
        <taxon>Bacteria</taxon>
        <taxon>Candidatus Falkowiibacteriota</taxon>
    </lineage>
</organism>
<evidence type="ECO:0000256" key="3">
    <source>
        <dbReference type="ARBA" id="ARBA00022806"/>
    </source>
</evidence>
<reference evidence="9" key="1">
    <citation type="submission" date="2017-09" db="EMBL/GenBank/DDBJ databases">
        <title>Depth-based differentiation of microbial function through sediment-hosted aquifers and enrichment of novel symbionts in the deep terrestrial subsurface.</title>
        <authorList>
            <person name="Probst A.J."/>
            <person name="Ladd B."/>
            <person name="Jarett J.K."/>
            <person name="Geller-Mcgrath D.E."/>
            <person name="Sieber C.M.K."/>
            <person name="Emerson J.B."/>
            <person name="Anantharaman K."/>
            <person name="Thomas B.C."/>
            <person name="Malmstrom R."/>
            <person name="Stieglmeier M."/>
            <person name="Klingl A."/>
            <person name="Woyke T."/>
            <person name="Ryan C.M."/>
            <person name="Banfield J.F."/>
        </authorList>
    </citation>
    <scope>NUCLEOTIDE SEQUENCE [LARGE SCALE GENOMIC DNA]</scope>
</reference>
<dbReference type="InterPro" id="IPR007502">
    <property type="entry name" value="Helicase-assoc_dom"/>
</dbReference>